<dbReference type="InterPro" id="IPR008928">
    <property type="entry name" value="6-hairpin_glycosidase_sf"/>
</dbReference>
<dbReference type="PANTHER" id="PTHR34987">
    <property type="entry name" value="C, PUTATIVE (AFU_ORTHOLOGUE AFUA_3G02880)-RELATED"/>
    <property type="match status" value="1"/>
</dbReference>
<evidence type="ECO:0000313" key="1">
    <source>
        <dbReference type="EMBL" id="GAO41933.1"/>
    </source>
</evidence>
<dbReference type="InterPro" id="IPR012341">
    <property type="entry name" value="6hp_glycosidase-like_sf"/>
</dbReference>
<dbReference type="Gene3D" id="1.50.10.10">
    <property type="match status" value="1"/>
</dbReference>
<dbReference type="RefSeq" id="WP_046367707.1">
    <property type="nucleotide sequence ID" value="NZ_BBWV01000001.1"/>
</dbReference>
<dbReference type="GO" id="GO:0005975">
    <property type="term" value="P:carbohydrate metabolic process"/>
    <property type="evidence" value="ECO:0007669"/>
    <property type="project" value="InterPro"/>
</dbReference>
<dbReference type="SUPFAM" id="SSF48208">
    <property type="entry name" value="Six-hairpin glycosidases"/>
    <property type="match status" value="1"/>
</dbReference>
<accession>A0A0E9MWR1</accession>
<dbReference type="STRING" id="1220578.FPE01S_01_09480"/>
<reference evidence="1 2" key="1">
    <citation type="submission" date="2015-04" db="EMBL/GenBank/DDBJ databases">
        <title>Whole genome shotgun sequence of Flavihumibacter petaseus NBRC 106054.</title>
        <authorList>
            <person name="Miyazawa S."/>
            <person name="Hosoyama A."/>
            <person name="Hashimoto M."/>
            <person name="Noguchi M."/>
            <person name="Tsuchikane K."/>
            <person name="Ohji S."/>
            <person name="Yamazoe A."/>
            <person name="Ichikawa N."/>
            <person name="Kimura A."/>
            <person name="Fujita N."/>
        </authorList>
    </citation>
    <scope>NUCLEOTIDE SEQUENCE [LARGE SCALE GENOMIC DNA]</scope>
    <source>
        <strain evidence="1 2">NBRC 106054</strain>
    </source>
</reference>
<evidence type="ECO:0008006" key="3">
    <source>
        <dbReference type="Google" id="ProtNLM"/>
    </source>
</evidence>
<protein>
    <recommendedName>
        <fullName evidence="3">Alpha-L-rhamnosidase six-hairpin glycosidase domain-containing protein</fullName>
    </recommendedName>
</protein>
<keyword evidence="2" id="KW-1185">Reference proteome</keyword>
<name>A0A0E9MWR1_9BACT</name>
<dbReference type="OrthoDB" id="2490189at2"/>
<sequence length="657" mass="73354">MRHILILALVLAGCSVFAQKPIWQFAKDGGISWKPAKAQVHSDHIEMSGRQLSAILRYGVNEKGALVLEKKLVFPMLRTIPNDTRGSLIRRFTGNLTDQLLVDGQPWQDQVDSLYINGYLSVTSHSGGMVLNRKIYPSADKAACLEWCRISNRTTRDADVYIPEINRDSITPAEKGVYGAYVLNQKMYNGGNFTLAPGETRDCWLVISGRKATESPYYYAAAFEFSKRSAFLEGIKDDLVLTTPNDTINRMFAFAKIRAAESIFDTKAGLLHAPGGGEYYAAIWANDQAEYVNPFFGYLGYDAGIASAINSFRLFASWMNPAFEPIPSSIIAEGDSYWNGAGDRGDQAMIGYGAAFFAVTRADTVLAQQLWPLVNWCNEYLLRKKTTDGVIASTSDELEGRFPTGEVNLSTNILTYASLQYGARLAQALGKEATALNWKATAATLKTSIEKYFGATVEGFQTYRYYDGNDKLRSWIALPLVMNFDQRRDQTIKALLSDRLWTRNGMLTESGSKTFWDRSTLYAFRGLLKAGATDTCLRYLAYYSSRRLLGEHVPYAIEAWPEGDQRHLSAESGLYARVLTEGLFGLDPVGFREFRLSPHLPVGWNEMSLKRISICNTIVDVMVKRMKTATSVTVKVAGKPARTYQWDGRKPLSILIQ</sequence>
<proteinExistence type="predicted"/>
<comment type="caution">
    <text evidence="1">The sequence shown here is derived from an EMBL/GenBank/DDBJ whole genome shotgun (WGS) entry which is preliminary data.</text>
</comment>
<dbReference type="AlphaFoldDB" id="A0A0E9MWR1"/>
<dbReference type="PANTHER" id="PTHR34987:SF6">
    <property type="entry name" value="ALPHA-L-RHAMNOSIDASE SIX-HAIRPIN GLYCOSIDASE DOMAIN-CONTAINING PROTEIN"/>
    <property type="match status" value="1"/>
</dbReference>
<dbReference type="EMBL" id="BBWV01000001">
    <property type="protein sequence ID" value="GAO41933.1"/>
    <property type="molecule type" value="Genomic_DNA"/>
</dbReference>
<evidence type="ECO:0000313" key="2">
    <source>
        <dbReference type="Proteomes" id="UP000033121"/>
    </source>
</evidence>
<gene>
    <name evidence="1" type="ORF">FPE01S_01_09480</name>
</gene>
<organism evidence="1 2">
    <name type="scientific">Flavihumibacter petaseus NBRC 106054</name>
    <dbReference type="NCBI Taxonomy" id="1220578"/>
    <lineage>
        <taxon>Bacteria</taxon>
        <taxon>Pseudomonadati</taxon>
        <taxon>Bacteroidota</taxon>
        <taxon>Chitinophagia</taxon>
        <taxon>Chitinophagales</taxon>
        <taxon>Chitinophagaceae</taxon>
        <taxon>Flavihumibacter</taxon>
    </lineage>
</organism>
<dbReference type="Proteomes" id="UP000033121">
    <property type="component" value="Unassembled WGS sequence"/>
</dbReference>